<dbReference type="KEGG" id="mmar:MODMU_3887"/>
<protein>
    <submittedName>
        <fullName evidence="1">Uncharacterized protein</fullName>
    </submittedName>
</protein>
<organism evidence="1 2">
    <name type="scientific">Modestobacter italicus (strain DSM 44449 / CECT 9708 / BC 501)</name>
    <dbReference type="NCBI Taxonomy" id="2732864"/>
    <lineage>
        <taxon>Bacteria</taxon>
        <taxon>Bacillati</taxon>
        <taxon>Actinomycetota</taxon>
        <taxon>Actinomycetes</taxon>
        <taxon>Geodermatophilales</taxon>
        <taxon>Geodermatophilaceae</taxon>
        <taxon>Modestobacter</taxon>
    </lineage>
</organism>
<dbReference type="STRING" id="477641.MODMU_3887"/>
<dbReference type="AlphaFoldDB" id="I4F0X7"/>
<dbReference type="EMBL" id="FO203431">
    <property type="protein sequence ID" value="CCH89290.1"/>
    <property type="molecule type" value="Genomic_DNA"/>
</dbReference>
<proteinExistence type="predicted"/>
<reference evidence="1 2" key="1">
    <citation type="journal article" date="2012" name="J. Bacteriol.">
        <title>Genome Sequence of Radiation-Resistant Modestobacter marinus Strain BC501, a Representative Actinobacterium That Thrives on Calcareous Stone Surfaces.</title>
        <authorList>
            <person name="Normand P."/>
            <person name="Gury J."/>
            <person name="Pujic P."/>
            <person name="Chouaia B."/>
            <person name="Crotti E."/>
            <person name="Brusetti L."/>
            <person name="Daffonchio D."/>
            <person name="Vacherie B."/>
            <person name="Barbe V."/>
            <person name="Medigue C."/>
            <person name="Calteau A."/>
            <person name="Ghodhbane-Gtari F."/>
            <person name="Essoussi I."/>
            <person name="Nouioui I."/>
            <person name="Abbassi-Ghozzi I."/>
            <person name="Gtari M."/>
        </authorList>
    </citation>
    <scope>NUCLEOTIDE SEQUENCE [LARGE SCALE GENOMIC DNA]</scope>
    <source>
        <strain evidence="2">BC 501</strain>
    </source>
</reference>
<dbReference type="Proteomes" id="UP000006461">
    <property type="component" value="Chromosome"/>
</dbReference>
<keyword evidence="2" id="KW-1185">Reference proteome</keyword>
<sequence>MRNVVLHLSMSLDGLVGSDRERGVAIPVGDELELELERVGSAGAHPMGRVSYQAMSS</sequence>
<gene>
    <name evidence="1" type="ordered locus">MODMU_3887</name>
</gene>
<name>I4F0X7_MODI5</name>
<accession>I4F0X7</accession>
<dbReference type="eggNOG" id="COG0262">
    <property type="taxonomic scope" value="Bacteria"/>
</dbReference>
<dbReference type="HOGENOM" id="CLU_2991777_0_0_11"/>
<evidence type="ECO:0000313" key="2">
    <source>
        <dbReference type="Proteomes" id="UP000006461"/>
    </source>
</evidence>
<evidence type="ECO:0000313" key="1">
    <source>
        <dbReference type="EMBL" id="CCH89290.1"/>
    </source>
</evidence>